<evidence type="ECO:0000256" key="9">
    <source>
        <dbReference type="SAM" id="Phobius"/>
    </source>
</evidence>
<feature type="transmembrane region" description="Helical" evidence="9">
    <location>
        <begin position="119"/>
        <end position="139"/>
    </location>
</feature>
<name>A0A8H9HJS6_9ACTN</name>
<keyword evidence="3" id="KW-0813">Transport</keyword>
<dbReference type="Gene3D" id="1.20.1250.20">
    <property type="entry name" value="MFS general substrate transporter like domains"/>
    <property type="match status" value="1"/>
</dbReference>
<dbReference type="InterPro" id="IPR011701">
    <property type="entry name" value="MFS"/>
</dbReference>
<feature type="transmembrane region" description="Helical" evidence="9">
    <location>
        <begin position="414"/>
        <end position="432"/>
    </location>
</feature>
<dbReference type="AlphaFoldDB" id="A0A8H9HJS6"/>
<dbReference type="PANTHER" id="PTHR23501">
    <property type="entry name" value="MAJOR FACILITATOR SUPERFAMILY"/>
    <property type="match status" value="1"/>
</dbReference>
<organism evidence="12 14">
    <name type="scientific">Streptomyces gougerotii</name>
    <dbReference type="NCBI Taxonomy" id="53448"/>
    <lineage>
        <taxon>Bacteria</taxon>
        <taxon>Bacillati</taxon>
        <taxon>Actinomycetota</taxon>
        <taxon>Actinomycetes</taxon>
        <taxon>Kitasatosporales</taxon>
        <taxon>Streptomycetaceae</taxon>
        <taxon>Streptomyces</taxon>
        <taxon>Streptomyces diastaticus group</taxon>
    </lineage>
</organism>
<gene>
    <name evidence="12" type="ORF">GCM10010227_23300</name>
    <name evidence="11" type="ORF">Sgou_35490</name>
</gene>
<protein>
    <submittedName>
        <fullName evidence="12">MFS transporter</fullName>
    </submittedName>
</protein>
<keyword evidence="13" id="KW-1185">Reference proteome</keyword>
<dbReference type="GO" id="GO:0005886">
    <property type="term" value="C:plasma membrane"/>
    <property type="evidence" value="ECO:0007669"/>
    <property type="project" value="UniProtKB-SubCell"/>
</dbReference>
<evidence type="ECO:0000256" key="3">
    <source>
        <dbReference type="ARBA" id="ARBA00022448"/>
    </source>
</evidence>
<evidence type="ECO:0000256" key="4">
    <source>
        <dbReference type="ARBA" id="ARBA00022475"/>
    </source>
</evidence>
<reference evidence="12" key="1">
    <citation type="journal article" date="2014" name="Int. J. Syst. Evol. Microbiol.">
        <title>Complete genome sequence of Corynebacterium casei LMG S-19264T (=DSM 44701T), isolated from a smear-ripened cheese.</title>
        <authorList>
            <consortium name="US DOE Joint Genome Institute (JGI-PGF)"/>
            <person name="Walter F."/>
            <person name="Albersmeier A."/>
            <person name="Kalinowski J."/>
            <person name="Ruckert C."/>
        </authorList>
    </citation>
    <scope>NUCLEOTIDE SEQUENCE</scope>
    <source>
        <strain evidence="12">JCM 4136</strain>
    </source>
</reference>
<keyword evidence="6 9" id="KW-1133">Transmembrane helix</keyword>
<reference evidence="11 13" key="2">
    <citation type="submission" date="2020-02" db="EMBL/GenBank/DDBJ databases">
        <title>Whole genome shotgun sequence of Streptomyces gougerotii NBRC 13043.</title>
        <authorList>
            <person name="Ichikawa N."/>
            <person name="Komaki H."/>
            <person name="Tamura T."/>
        </authorList>
    </citation>
    <scope>NUCLEOTIDE SEQUENCE [LARGE SCALE GENOMIC DNA]</scope>
    <source>
        <strain evidence="11 13">NBRC 13043</strain>
    </source>
</reference>
<evidence type="ECO:0000256" key="5">
    <source>
        <dbReference type="ARBA" id="ARBA00022692"/>
    </source>
</evidence>
<dbReference type="PROSITE" id="PS50850">
    <property type="entry name" value="MFS"/>
    <property type="match status" value="1"/>
</dbReference>
<feature type="region of interest" description="Disordered" evidence="8">
    <location>
        <begin position="516"/>
        <end position="565"/>
    </location>
</feature>
<dbReference type="Proteomes" id="UP000660975">
    <property type="component" value="Unassembled WGS sequence"/>
</dbReference>
<feature type="transmembrane region" description="Helical" evidence="9">
    <location>
        <begin position="209"/>
        <end position="229"/>
    </location>
</feature>
<dbReference type="PRINTS" id="PR01036">
    <property type="entry name" value="TCRTETB"/>
</dbReference>
<dbReference type="EMBL" id="BLLO01000020">
    <property type="protein sequence ID" value="GFH78879.1"/>
    <property type="molecule type" value="Genomic_DNA"/>
</dbReference>
<evidence type="ECO:0000259" key="10">
    <source>
        <dbReference type="PROSITE" id="PS50850"/>
    </source>
</evidence>
<dbReference type="SUPFAM" id="SSF103473">
    <property type="entry name" value="MFS general substrate transporter"/>
    <property type="match status" value="1"/>
</dbReference>
<comment type="similarity">
    <text evidence="2">Belongs to the major facilitator superfamily. TCR/Tet family.</text>
</comment>
<feature type="transmembrane region" description="Helical" evidence="9">
    <location>
        <begin position="90"/>
        <end position="107"/>
    </location>
</feature>
<evidence type="ECO:0000313" key="12">
    <source>
        <dbReference type="EMBL" id="GGU68765.1"/>
    </source>
</evidence>
<dbReference type="PANTHER" id="PTHR23501:SF197">
    <property type="entry name" value="COMD"/>
    <property type="match status" value="1"/>
</dbReference>
<feature type="transmembrane region" description="Helical" evidence="9">
    <location>
        <begin position="371"/>
        <end position="394"/>
    </location>
</feature>
<evidence type="ECO:0000256" key="2">
    <source>
        <dbReference type="ARBA" id="ARBA00007520"/>
    </source>
</evidence>
<dbReference type="Pfam" id="PF07690">
    <property type="entry name" value="MFS_1"/>
    <property type="match status" value="1"/>
</dbReference>
<comment type="caution">
    <text evidence="12">The sequence shown here is derived from an EMBL/GenBank/DDBJ whole genome shotgun (WGS) entry which is preliminary data.</text>
</comment>
<feature type="transmembrane region" description="Helical" evidence="9">
    <location>
        <begin position="346"/>
        <end position="365"/>
    </location>
</feature>
<feature type="transmembrane region" description="Helical" evidence="9">
    <location>
        <begin position="21"/>
        <end position="47"/>
    </location>
</feature>
<evidence type="ECO:0000313" key="14">
    <source>
        <dbReference type="Proteomes" id="UP000660975"/>
    </source>
</evidence>
<comment type="subcellular location">
    <subcellularLocation>
        <location evidence="1">Cell membrane</location>
        <topology evidence="1">Multi-pass membrane protein</topology>
    </subcellularLocation>
</comment>
<accession>A0A8H9HJS6</accession>
<dbReference type="InterPro" id="IPR036259">
    <property type="entry name" value="MFS_trans_sf"/>
</dbReference>
<proteinExistence type="inferred from homology"/>
<dbReference type="Proteomes" id="UP000480804">
    <property type="component" value="Unassembled WGS sequence"/>
</dbReference>
<dbReference type="FunFam" id="1.20.1720.10:FF:000004">
    <property type="entry name" value="EmrB/QacA family drug resistance transporter"/>
    <property type="match status" value="1"/>
</dbReference>
<dbReference type="InterPro" id="IPR020846">
    <property type="entry name" value="MFS_dom"/>
</dbReference>
<feature type="compositionally biased region" description="Gly residues" evidence="8">
    <location>
        <begin position="528"/>
        <end position="538"/>
    </location>
</feature>
<evidence type="ECO:0000256" key="1">
    <source>
        <dbReference type="ARBA" id="ARBA00004651"/>
    </source>
</evidence>
<feature type="transmembrane region" description="Helical" evidence="9">
    <location>
        <begin position="151"/>
        <end position="171"/>
    </location>
</feature>
<feature type="transmembrane region" description="Helical" evidence="9">
    <location>
        <begin position="177"/>
        <end position="197"/>
    </location>
</feature>
<dbReference type="CDD" id="cd17502">
    <property type="entry name" value="MFS_Azr1_MDR_like"/>
    <property type="match status" value="1"/>
</dbReference>
<evidence type="ECO:0000313" key="13">
    <source>
        <dbReference type="Proteomes" id="UP000480804"/>
    </source>
</evidence>
<keyword evidence="4" id="KW-1003">Cell membrane</keyword>
<feature type="domain" description="Major facilitator superfamily (MFS) profile" evidence="10">
    <location>
        <begin position="24"/>
        <end position="506"/>
    </location>
</feature>
<dbReference type="EMBL" id="BMSC01000005">
    <property type="protein sequence ID" value="GGU68765.1"/>
    <property type="molecule type" value="Genomic_DNA"/>
</dbReference>
<feature type="transmembrane region" description="Helical" evidence="9">
    <location>
        <begin position="483"/>
        <end position="501"/>
    </location>
</feature>
<dbReference type="Gene3D" id="1.20.1720.10">
    <property type="entry name" value="Multidrug resistance protein D"/>
    <property type="match status" value="1"/>
</dbReference>
<evidence type="ECO:0000256" key="7">
    <source>
        <dbReference type="ARBA" id="ARBA00023136"/>
    </source>
</evidence>
<evidence type="ECO:0000256" key="8">
    <source>
        <dbReference type="SAM" id="MobiDB-lite"/>
    </source>
</evidence>
<feature type="transmembrane region" description="Helical" evidence="9">
    <location>
        <begin position="314"/>
        <end position="334"/>
    </location>
</feature>
<evidence type="ECO:0000256" key="6">
    <source>
        <dbReference type="ARBA" id="ARBA00022989"/>
    </source>
</evidence>
<reference evidence="12" key="3">
    <citation type="submission" date="2020-09" db="EMBL/GenBank/DDBJ databases">
        <authorList>
            <person name="Sun Q."/>
            <person name="Ohkuma M."/>
        </authorList>
    </citation>
    <scope>NUCLEOTIDE SEQUENCE</scope>
    <source>
        <strain evidence="12">JCM 4136</strain>
    </source>
</reference>
<evidence type="ECO:0000313" key="11">
    <source>
        <dbReference type="EMBL" id="GFH78879.1"/>
    </source>
</evidence>
<dbReference type="GO" id="GO:0022857">
    <property type="term" value="F:transmembrane transporter activity"/>
    <property type="evidence" value="ECO:0007669"/>
    <property type="project" value="InterPro"/>
</dbReference>
<feature type="transmembrane region" description="Helical" evidence="9">
    <location>
        <begin position="59"/>
        <end position="78"/>
    </location>
</feature>
<feature type="transmembrane region" description="Helical" evidence="9">
    <location>
        <begin position="282"/>
        <end position="302"/>
    </location>
</feature>
<feature type="transmembrane region" description="Helical" evidence="9">
    <location>
        <begin position="241"/>
        <end position="261"/>
    </location>
</feature>
<sequence length="565" mass="57934">MQSATETEPGHAPGPMNDKQILQAMSGLMAGMFVAILAGTVVANALPRIIADLGASQSSYTWVVTAELLAMTATVPLWGKLSDLYNQKMLLQLSLSLFVVGSLVAGFSHDVGLLIFSRVVQGVGAGGLTALAQVVMAAIIPPRRLGKYAGIFGAVFAVGTVAGPLIGGVLVDTSWLGWRWCFFIGVPFALLGIILLQRTLKLPTVRREVTIDYLGAFLIVTGVCALLIWTSLAGNSFDWASWQTAALTLTGTALLLAAVFVESRAKDPVIPLSIFRNRTVTLTTVASLFVGVAMFAGTVFLSQYFQIALGKSPTVAGLMSLPMIGGLLVSSTVAGQLISRTGKWKGYLVAGGITMTAGLGLLSTIGADTSFGVLSVYMAVLGVGVGMLMQNLVLAAQNDVPAQDLGTATSVLSFFRSLGGTVGVSVLGAILANRVASEMTKGLGQAGIAPEGGGGHAVPDMTQLPETLRPIVENAYGVATGDLFLISTPFAVLALIVVLFIKEKPLKTTSGMERRLAEAEAGATSGADGAGGAGGAGDGVDLSKDGSGDEGTGGSPAVEKEPAGR</sequence>
<keyword evidence="5 9" id="KW-0812">Transmembrane</keyword>
<keyword evidence="7 9" id="KW-0472">Membrane</keyword>